<dbReference type="RefSeq" id="WP_140928049.1">
    <property type="nucleotide sequence ID" value="NZ_VFSU01000024.1"/>
</dbReference>
<dbReference type="InterPro" id="IPR014782">
    <property type="entry name" value="Peptidase_M1_dom"/>
</dbReference>
<keyword evidence="7" id="KW-0378">Hydrolase</keyword>
<feature type="domain" description="Peptidase M1 membrane alanine aminopeptidase" evidence="3">
    <location>
        <begin position="224"/>
        <end position="437"/>
    </location>
</feature>
<evidence type="ECO:0000313" key="8">
    <source>
        <dbReference type="Proteomes" id="UP000319897"/>
    </source>
</evidence>
<dbReference type="EMBL" id="VFSU01000024">
    <property type="protein sequence ID" value="TPE60991.1"/>
    <property type="molecule type" value="Genomic_DNA"/>
</dbReference>
<dbReference type="PANTHER" id="PTHR46322">
    <property type="entry name" value="PUROMYCIN-SENSITIVE AMINOPEPTIDASE"/>
    <property type="match status" value="1"/>
</dbReference>
<dbReference type="GO" id="GO:0008270">
    <property type="term" value="F:zinc ion binding"/>
    <property type="evidence" value="ECO:0007669"/>
    <property type="project" value="InterPro"/>
</dbReference>
<keyword evidence="1 7" id="KW-0031">Aminopeptidase</keyword>
<dbReference type="InterPro" id="IPR012779">
    <property type="entry name" value="Peptidase_M1_pepN"/>
</dbReference>
<dbReference type="Gene3D" id="2.60.40.1840">
    <property type="match status" value="1"/>
</dbReference>
<evidence type="ECO:0000256" key="1">
    <source>
        <dbReference type="ARBA" id="ARBA00022438"/>
    </source>
</evidence>
<dbReference type="GO" id="GO:0016285">
    <property type="term" value="F:alanyl aminopeptidase activity"/>
    <property type="evidence" value="ECO:0007669"/>
    <property type="project" value="UniProtKB-EC"/>
</dbReference>
<sequence length="860" mass="96562">MALQPVRLADYRPYPYVIDTIALDIALDADETIVRATLSVRRRGAAAEPLVLDGKNLQLRQLRLNGAELPADGFVATPDRLEIMAPPAEFTLETEVAIHPARNQSGKGLFWHTNRLITHCEAEGFRRITYFPDRPDVLATYTVRLEADRQAFPLLLSNGIPMESGEAGQRHWTLWRDPFPKPSYIFAVMAGRFETLRDHFTTAEGQEVSLAIHAEPGEAARCAFAMDSLKAAFRWDERVFGLSCDLPVYNVVALPAYAGAQENKGLNLFGADGIIADPAITTDEDFALIRRIIGHEYFHNWTGNRVTCRDWFQLSLKEGLTRLRDQLFMEDELEPGTYRIEQVKTLRRNQFPEDDGPAAHPVQPAEFVEIENFYTATIYEKGAELLRMLRTLVGAERFVAAIRAYLVRFDGQAVTIDDLFDTIEREADVDLAQFRRWLHQPGRPTVTVAREYDPERREARFTFSQRLPVNGEPGQPLHIPIAFALFDPQGGHFGKPLLIELRDWSQTLVIADLPRAPVPSILRQFSAPVSLEADLSDEELMHLAVADDDAFVAWNSAQQLFTRGVRELALEQPAAMDALVPPAMVEIARRLLADARRAPGLTALRLSLPDEPALSEGLDRIPLDSHMAARNAIRRAIGRALADPIHSLYEQLSAIDPLDLSAPAMSGRNLRSVLLDFRLAAGDEKGVSACLAQIEEGPSFTEAFEALCLLGHCDRPERQAAFEAFHHRYRDQPLVVDKWFKAYALSRATGVIDEIIALEGHSAFDISNTSRAVAYYGSLFRQNRVAFHDASGKGYRFLADRLLMMDQMGRGHPAFFMAQIDQWRRHDEPRQTLMREQLQRIAGTSGISRSLDEVVNRSLG</sequence>
<evidence type="ECO:0000259" key="5">
    <source>
        <dbReference type="Pfam" id="PF17432"/>
    </source>
</evidence>
<dbReference type="Gene3D" id="2.60.40.1730">
    <property type="entry name" value="tricorn interacting facor f3 domain"/>
    <property type="match status" value="1"/>
</dbReference>
<keyword evidence="8" id="KW-1185">Reference proteome</keyword>
<proteinExistence type="predicted"/>
<feature type="domain" description="Peptidase M1 alanyl aminopeptidase C-terminal" evidence="5">
    <location>
        <begin position="537"/>
        <end position="859"/>
    </location>
</feature>
<comment type="caution">
    <text evidence="7">The sequence shown here is derived from an EMBL/GenBank/DDBJ whole genome shotgun (WGS) entry which is preliminary data.</text>
</comment>
<dbReference type="Pfam" id="PF17900">
    <property type="entry name" value="Peptidase_M1_N"/>
    <property type="match status" value="1"/>
</dbReference>
<gene>
    <name evidence="7" type="primary">pepN</name>
    <name evidence="7" type="ORF">FJQ54_08785</name>
</gene>
<reference evidence="7 8" key="1">
    <citation type="submission" date="2019-06" db="EMBL/GenBank/DDBJ databases">
        <authorList>
            <person name="Lee I."/>
            <person name="Jang G.I."/>
            <person name="Hwang C.Y."/>
        </authorList>
    </citation>
    <scope>NUCLEOTIDE SEQUENCE [LARGE SCALE GENOMIC DNA]</scope>
    <source>
        <strain evidence="7 8">PAMC 28131</strain>
    </source>
</reference>
<evidence type="ECO:0000259" key="4">
    <source>
        <dbReference type="Pfam" id="PF11940"/>
    </source>
</evidence>
<organism evidence="7 8">
    <name type="scientific">Sandaracinobacter neustonicus</name>
    <dbReference type="NCBI Taxonomy" id="1715348"/>
    <lineage>
        <taxon>Bacteria</taxon>
        <taxon>Pseudomonadati</taxon>
        <taxon>Pseudomonadota</taxon>
        <taxon>Alphaproteobacteria</taxon>
        <taxon>Sphingomonadales</taxon>
        <taxon>Sphingosinicellaceae</taxon>
        <taxon>Sandaracinobacter</taxon>
    </lineage>
</organism>
<dbReference type="InterPro" id="IPR045357">
    <property type="entry name" value="Aminopeptidase_N-like_N"/>
</dbReference>
<dbReference type="InterPro" id="IPR027268">
    <property type="entry name" value="Peptidase_M4/M1_CTD_sf"/>
</dbReference>
<dbReference type="InterPro" id="IPR024601">
    <property type="entry name" value="Peptidase_M1_pepN_C"/>
</dbReference>
<dbReference type="SUPFAM" id="SSF63737">
    <property type="entry name" value="Leukotriene A4 hydrolase N-terminal domain"/>
    <property type="match status" value="1"/>
</dbReference>
<dbReference type="Gene3D" id="1.25.50.10">
    <property type="entry name" value="Peptidase M1, alanyl aminopeptidase, C-terminal domain"/>
    <property type="match status" value="1"/>
</dbReference>
<dbReference type="CDD" id="cd09600">
    <property type="entry name" value="M1_APN"/>
    <property type="match status" value="1"/>
</dbReference>
<dbReference type="InterPro" id="IPR035414">
    <property type="entry name" value="Peptidase_M1_pepN_Ig-like"/>
</dbReference>
<dbReference type="Gene3D" id="1.10.390.10">
    <property type="entry name" value="Neutral Protease Domain 2"/>
    <property type="match status" value="1"/>
</dbReference>
<dbReference type="PANTHER" id="PTHR46322:SF1">
    <property type="entry name" value="PUROMYCIN-SENSITIVE AMINOPEPTIDASE"/>
    <property type="match status" value="1"/>
</dbReference>
<accession>A0A501XK02</accession>
<keyword evidence="1 7" id="KW-0645">Protease</keyword>
<name>A0A501XK02_9SPHN</name>
<dbReference type="Pfam" id="PF11940">
    <property type="entry name" value="DUF3458"/>
    <property type="match status" value="1"/>
</dbReference>
<dbReference type="SUPFAM" id="SSF55486">
    <property type="entry name" value="Metalloproteases ('zincins'), catalytic domain"/>
    <property type="match status" value="1"/>
</dbReference>
<evidence type="ECO:0000259" key="6">
    <source>
        <dbReference type="Pfam" id="PF17900"/>
    </source>
</evidence>
<dbReference type="Proteomes" id="UP000319897">
    <property type="component" value="Unassembled WGS sequence"/>
</dbReference>
<dbReference type="OrthoDB" id="100605at2"/>
<dbReference type="AlphaFoldDB" id="A0A501XK02"/>
<evidence type="ECO:0000259" key="3">
    <source>
        <dbReference type="Pfam" id="PF01433"/>
    </source>
</evidence>
<evidence type="ECO:0000313" key="7">
    <source>
        <dbReference type="EMBL" id="TPE60991.1"/>
    </source>
</evidence>
<dbReference type="EC" id="3.4.11.2" evidence="2"/>
<dbReference type="InterPro" id="IPR042097">
    <property type="entry name" value="Aminopeptidase_N-like_N_sf"/>
</dbReference>
<dbReference type="NCBIfam" id="TIGR02414">
    <property type="entry name" value="pepN_proteo"/>
    <property type="match status" value="1"/>
</dbReference>
<feature type="domain" description="Peptidase M1 alanyl aminopeptidase Ig-like fold" evidence="4">
    <location>
        <begin position="442"/>
        <end position="533"/>
    </location>
</feature>
<dbReference type="Pfam" id="PF17432">
    <property type="entry name" value="DUF3458_C"/>
    <property type="match status" value="1"/>
</dbReference>
<dbReference type="InterPro" id="IPR038438">
    <property type="entry name" value="PepN_Ig-like_sf"/>
</dbReference>
<evidence type="ECO:0000256" key="2">
    <source>
        <dbReference type="NCBIfam" id="TIGR02414"/>
    </source>
</evidence>
<dbReference type="InterPro" id="IPR037144">
    <property type="entry name" value="Peptidase_M1_pepN_C_sf"/>
</dbReference>
<protein>
    <recommendedName>
        <fullName evidence="2">Aminopeptidase N</fullName>
        <ecNumber evidence="2">3.4.11.2</ecNumber>
    </recommendedName>
</protein>
<dbReference type="GO" id="GO:0008237">
    <property type="term" value="F:metallopeptidase activity"/>
    <property type="evidence" value="ECO:0007669"/>
    <property type="project" value="UniProtKB-UniRule"/>
</dbReference>
<dbReference type="Gene3D" id="3.30.2010.30">
    <property type="match status" value="1"/>
</dbReference>
<feature type="domain" description="Aminopeptidase N-like N-terminal" evidence="6">
    <location>
        <begin position="116"/>
        <end position="185"/>
    </location>
</feature>
<dbReference type="GO" id="GO:0006508">
    <property type="term" value="P:proteolysis"/>
    <property type="evidence" value="ECO:0007669"/>
    <property type="project" value="UniProtKB-UniRule"/>
</dbReference>
<dbReference type="Pfam" id="PF01433">
    <property type="entry name" value="Peptidase_M1"/>
    <property type="match status" value="1"/>
</dbReference>